<keyword evidence="2" id="KW-0472">Membrane</keyword>
<evidence type="ECO:0000313" key="3">
    <source>
        <dbReference type="EMBL" id="KJX92100.1"/>
    </source>
</evidence>
<sequence length="129" mass="13763">MSPQHAKPATPLEELKAARDAAQIAHDSSSANLETAQQPRQGQRTLAKLEADRSAAQLAHKKTGLELQAAQRAYNASPKGTATQIKECVILVLLVVFLIGIVAIAFSELKRTGPARPYTTVTTEPAHNG</sequence>
<evidence type="ECO:0000256" key="2">
    <source>
        <dbReference type="SAM" id="Phobius"/>
    </source>
</evidence>
<comment type="caution">
    <text evidence="3">The sequence shown here is derived from an EMBL/GenBank/DDBJ whole genome shotgun (WGS) entry which is preliminary data.</text>
</comment>
<keyword evidence="4" id="KW-1185">Reference proteome</keyword>
<feature type="compositionally biased region" description="Polar residues" evidence="1">
    <location>
        <begin position="26"/>
        <end position="44"/>
    </location>
</feature>
<protein>
    <submittedName>
        <fullName evidence="3">Uncharacterized protein</fullName>
    </submittedName>
</protein>
<dbReference type="Proteomes" id="UP000033647">
    <property type="component" value="Unassembled WGS sequence"/>
</dbReference>
<evidence type="ECO:0000313" key="4">
    <source>
        <dbReference type="Proteomes" id="UP000033647"/>
    </source>
</evidence>
<organism evidence="3 4">
    <name type="scientific">Zymoseptoria brevis</name>
    <dbReference type="NCBI Taxonomy" id="1047168"/>
    <lineage>
        <taxon>Eukaryota</taxon>
        <taxon>Fungi</taxon>
        <taxon>Dikarya</taxon>
        <taxon>Ascomycota</taxon>
        <taxon>Pezizomycotina</taxon>
        <taxon>Dothideomycetes</taxon>
        <taxon>Dothideomycetidae</taxon>
        <taxon>Mycosphaerellales</taxon>
        <taxon>Mycosphaerellaceae</taxon>
        <taxon>Zymoseptoria</taxon>
    </lineage>
</organism>
<dbReference type="EMBL" id="LAFY01005876">
    <property type="protein sequence ID" value="KJX92100.1"/>
    <property type="molecule type" value="Genomic_DNA"/>
</dbReference>
<dbReference type="AlphaFoldDB" id="A0A0F4G787"/>
<feature type="transmembrane region" description="Helical" evidence="2">
    <location>
        <begin position="88"/>
        <end position="107"/>
    </location>
</feature>
<evidence type="ECO:0000256" key="1">
    <source>
        <dbReference type="SAM" id="MobiDB-lite"/>
    </source>
</evidence>
<reference evidence="3 4" key="1">
    <citation type="submission" date="2015-03" db="EMBL/GenBank/DDBJ databases">
        <title>RNA-seq based gene annotation and comparative genomics of four Zymoseptoria species reveal species-specific pathogenicity related genes and transposable element activity.</title>
        <authorList>
            <person name="Grandaubert J."/>
            <person name="Bhattacharyya A."/>
            <person name="Stukenbrock E.H."/>
        </authorList>
    </citation>
    <scope>NUCLEOTIDE SEQUENCE [LARGE SCALE GENOMIC DNA]</scope>
    <source>
        <strain evidence="3 4">Zb18110</strain>
    </source>
</reference>
<gene>
    <name evidence="3" type="ORF">TI39_contig5921g00001</name>
</gene>
<keyword evidence="2" id="KW-1133">Transmembrane helix</keyword>
<feature type="region of interest" description="Disordered" evidence="1">
    <location>
        <begin position="17"/>
        <end position="53"/>
    </location>
</feature>
<keyword evidence="2" id="KW-0812">Transmembrane</keyword>
<accession>A0A0F4G787</accession>
<proteinExistence type="predicted"/>
<name>A0A0F4G787_9PEZI</name>